<feature type="compositionally biased region" description="Basic and acidic residues" evidence="1">
    <location>
        <begin position="783"/>
        <end position="831"/>
    </location>
</feature>
<feature type="region of interest" description="Disordered" evidence="1">
    <location>
        <begin position="304"/>
        <end position="414"/>
    </location>
</feature>
<feature type="compositionally biased region" description="Basic and acidic residues" evidence="1">
    <location>
        <begin position="728"/>
        <end position="749"/>
    </location>
</feature>
<feature type="compositionally biased region" description="Low complexity" evidence="1">
    <location>
        <begin position="56"/>
        <end position="67"/>
    </location>
</feature>
<feature type="compositionally biased region" description="Polar residues" evidence="1">
    <location>
        <begin position="316"/>
        <end position="325"/>
    </location>
</feature>
<dbReference type="EMBL" id="JALLBG020000162">
    <property type="protein sequence ID" value="KAL3761037.1"/>
    <property type="molecule type" value="Genomic_DNA"/>
</dbReference>
<evidence type="ECO:0000313" key="3">
    <source>
        <dbReference type="Proteomes" id="UP001530293"/>
    </source>
</evidence>
<feature type="compositionally biased region" description="Polar residues" evidence="1">
    <location>
        <begin position="560"/>
        <end position="570"/>
    </location>
</feature>
<feature type="region of interest" description="Disordered" evidence="1">
    <location>
        <begin position="1"/>
        <end position="67"/>
    </location>
</feature>
<dbReference type="Proteomes" id="UP001530293">
    <property type="component" value="Unassembled WGS sequence"/>
</dbReference>
<feature type="compositionally biased region" description="Polar residues" evidence="1">
    <location>
        <begin position="29"/>
        <end position="43"/>
    </location>
</feature>
<feature type="compositionally biased region" description="Polar residues" evidence="1">
    <location>
        <begin position="541"/>
        <end position="552"/>
    </location>
</feature>
<feature type="compositionally biased region" description="Basic and acidic residues" evidence="1">
    <location>
        <begin position="220"/>
        <end position="233"/>
    </location>
</feature>
<feature type="region of interest" description="Disordered" evidence="1">
    <location>
        <begin position="478"/>
        <end position="570"/>
    </location>
</feature>
<feature type="region of interest" description="Disordered" evidence="1">
    <location>
        <begin position="1030"/>
        <end position="1061"/>
    </location>
</feature>
<organism evidence="2 3">
    <name type="scientific">Discostella pseudostelligera</name>
    <dbReference type="NCBI Taxonomy" id="259834"/>
    <lineage>
        <taxon>Eukaryota</taxon>
        <taxon>Sar</taxon>
        <taxon>Stramenopiles</taxon>
        <taxon>Ochrophyta</taxon>
        <taxon>Bacillariophyta</taxon>
        <taxon>Coscinodiscophyceae</taxon>
        <taxon>Thalassiosirophycidae</taxon>
        <taxon>Stephanodiscales</taxon>
        <taxon>Stephanodiscaceae</taxon>
        <taxon>Discostella</taxon>
    </lineage>
</organism>
<evidence type="ECO:0000313" key="2">
    <source>
        <dbReference type="EMBL" id="KAL3761037.1"/>
    </source>
</evidence>
<feature type="compositionally biased region" description="Polar residues" evidence="1">
    <location>
        <begin position="753"/>
        <end position="763"/>
    </location>
</feature>
<reference evidence="2 3" key="1">
    <citation type="submission" date="2024-10" db="EMBL/GenBank/DDBJ databases">
        <title>Updated reference genomes for cyclostephanoid diatoms.</title>
        <authorList>
            <person name="Roberts W.R."/>
            <person name="Alverson A.J."/>
        </authorList>
    </citation>
    <scope>NUCLEOTIDE SEQUENCE [LARGE SCALE GENOMIC DNA]</scope>
    <source>
        <strain evidence="2 3">AJA232-27</strain>
    </source>
</reference>
<keyword evidence="3" id="KW-1185">Reference proteome</keyword>
<feature type="compositionally biased region" description="Basic and acidic residues" evidence="1">
    <location>
        <begin position="693"/>
        <end position="706"/>
    </location>
</feature>
<protein>
    <submittedName>
        <fullName evidence="2">Uncharacterized protein</fullName>
    </submittedName>
</protein>
<comment type="caution">
    <text evidence="2">The sequence shown here is derived from an EMBL/GenBank/DDBJ whole genome shotgun (WGS) entry which is preliminary data.</text>
</comment>
<sequence length="1061" mass="115952">MSSSTAADGVVSKRRPRQNIVSLILGHSRGSSSTISLPPQTIFHSVVEGKKKRRPSPSSSSASASSRLLRSAMELTCRSKSFTTRYHKSASSRGKNSKAFVKGQRAFYRSNRGIEKVTVVGVHHDAKLVPYYTIQLRDGKEKQTDGKHLNHVKEDMVKKEGGGSSSSENNGKGKSRSESDRGSGSGGEVEGEGGGSKSTGSDNDTDPMTESSNESNLKNEVADSGKLSRRESSGGDSSLYENDKFTEGQDAYYRSPDGAIAKVRIRSLHHDPYNGYTISLPDGSQLADVKQSHLATLMELSSKELSQLMKERNKRPPSSTGGSKSHNQRFVRRSSSSTHEDSTTTDKGNASEAKEPLATSTSDLSDSLDDLGNKKKFESTTPANPSSDSTESKEEKAKPHVPTVRMVEAKTEDGTSKTVPLYEAGMTLNYKNAAGVQECTIVCVHLDDLLEPYYDIRLADGHEKQTDNAHLMLKSDAVGEDGEGDRKDTQDAEVVGGSSGEEAKCPVSPKEQRQQHSPPGEEAIPSSTSKKEPEDAAVNETPDNINRSNTPKQPKEDPVTSASVNNSTGFSIGNEVIYTSSEGEQIRAVVLKLQHDKKNRPYYVVRLHPMGKEKQVYGHRLQLCSPENNNSDEPQSRRSRSRLRRRSSSKTNESDDTAGDGNAGGGSNRRSDPAPRSESIDSRRSSLSNSSRRAADRKARRERDGTDPTPRSESIDSRRSSLSNSSRRAADRKARRERDESRTRERHTADPIGTTSRSRSMSAVRQGRTLLGKSSSGGCTESRGSRERSRSRARGDGKERASSRAPGEARDRSRSRAPGEGRERSCSRARSEGSSSSSRPTPSQPLSNTKKLNSSSENAGAFSKVLSSAKGKAVAESDSPSSKAAGKSIAKLKSFRSSFSAMKFRRAPDLTGKHPSEVILVCTPHYPKLPYPLVTGGEIPENESRKPAELLGLYKISTLSMLWEEFDTGIGNRKPARFFTAEDRNDKKNQSHYKKRSHFWMAMTMLIEPDRKNKVFRFMEAPKVPKSSVLNHFGQSKEEDTTTTNTAAKKQLTAIDLTDSP</sequence>
<dbReference type="AlphaFoldDB" id="A0ABD3MBR1"/>
<feature type="compositionally biased region" description="Polar residues" evidence="1">
    <location>
        <begin position="379"/>
        <end position="389"/>
    </location>
</feature>
<evidence type="ECO:0000256" key="1">
    <source>
        <dbReference type="SAM" id="MobiDB-lite"/>
    </source>
</evidence>
<feature type="region of interest" description="Disordered" evidence="1">
    <location>
        <begin position="623"/>
        <end position="859"/>
    </location>
</feature>
<feature type="compositionally biased region" description="Polar residues" evidence="1">
    <location>
        <begin position="840"/>
        <end position="858"/>
    </location>
</feature>
<feature type="compositionally biased region" description="Basic and acidic residues" evidence="1">
    <location>
        <begin position="669"/>
        <end position="684"/>
    </location>
</feature>
<proteinExistence type="predicted"/>
<feature type="compositionally biased region" description="Gly residues" evidence="1">
    <location>
        <begin position="183"/>
        <end position="197"/>
    </location>
</feature>
<feature type="compositionally biased region" description="Basic and acidic residues" evidence="1">
    <location>
        <begin position="139"/>
        <end position="161"/>
    </location>
</feature>
<feature type="compositionally biased region" description="Basic residues" evidence="1">
    <location>
        <begin position="637"/>
        <end position="648"/>
    </location>
</feature>
<gene>
    <name evidence="2" type="ORF">ACHAWU_001826</name>
</gene>
<feature type="compositionally biased region" description="Polar residues" evidence="1">
    <location>
        <begin position="206"/>
        <end position="218"/>
    </location>
</feature>
<accession>A0ABD3MBR1</accession>
<feature type="region of interest" description="Disordered" evidence="1">
    <location>
        <begin position="139"/>
        <end position="255"/>
    </location>
</feature>
<name>A0ABD3MBR1_9STRA</name>